<dbReference type="PANTHER" id="PTHR45947">
    <property type="entry name" value="SULFOQUINOVOSYL TRANSFERASE SQD2"/>
    <property type="match status" value="1"/>
</dbReference>
<dbReference type="Gene3D" id="3.40.50.2000">
    <property type="entry name" value="Glycogen Phosphorylase B"/>
    <property type="match status" value="2"/>
</dbReference>
<dbReference type="SUPFAM" id="SSF46689">
    <property type="entry name" value="Homeodomain-like"/>
    <property type="match status" value="1"/>
</dbReference>
<dbReference type="Gene3D" id="3.30.420.10">
    <property type="entry name" value="Ribonuclease H-like superfamily/Ribonuclease H"/>
    <property type="match status" value="1"/>
</dbReference>
<dbReference type="PROSITE" id="PS50994">
    <property type="entry name" value="INTEGRASE"/>
    <property type="match status" value="1"/>
</dbReference>
<gene>
    <name evidence="2" type="ORF">IHQ72_28500</name>
</gene>
<keyword evidence="3" id="KW-1185">Reference proteome</keyword>
<dbReference type="InterPro" id="IPR036397">
    <property type="entry name" value="RNaseH_sf"/>
</dbReference>
<evidence type="ECO:0000313" key="3">
    <source>
        <dbReference type="Proteomes" id="UP001058098"/>
    </source>
</evidence>
<dbReference type="Pfam" id="PF00534">
    <property type="entry name" value="Glycos_transf_1"/>
    <property type="match status" value="1"/>
</dbReference>
<proteinExistence type="predicted"/>
<dbReference type="InterPro" id="IPR047656">
    <property type="entry name" value="IS481-like_transpos"/>
</dbReference>
<dbReference type="NCBIfam" id="NF033577">
    <property type="entry name" value="transpos_IS481"/>
    <property type="match status" value="1"/>
</dbReference>
<reference evidence="2" key="1">
    <citation type="submission" date="2020-09" db="EMBL/GenBank/DDBJ databases">
        <title>Rhizobia associated with sainfoin plants.</title>
        <authorList>
            <person name="Asharfi S."/>
            <person name="Kuzmanovic N."/>
            <person name="Bunk B."/>
            <person name="Sproeer C."/>
            <person name="Becker M."/>
            <person name="Thuenen T."/>
        </authorList>
    </citation>
    <scope>NUCLEOTIDE SEQUENCE</scope>
    <source>
        <strain evidence="2">OM4</strain>
    </source>
</reference>
<dbReference type="InterPro" id="IPR050194">
    <property type="entry name" value="Glycosyltransferase_grp1"/>
</dbReference>
<dbReference type="EMBL" id="CP062229">
    <property type="protein sequence ID" value="UVC14533.1"/>
    <property type="molecule type" value="Genomic_DNA"/>
</dbReference>
<dbReference type="SUPFAM" id="SSF53756">
    <property type="entry name" value="UDP-Glycosyltransferase/glycogen phosphorylase"/>
    <property type="match status" value="1"/>
</dbReference>
<organism evidence="2 3">
    <name type="scientific">Mesorhizobium onobrychidis</name>
    <dbReference type="NCBI Taxonomy" id="2775404"/>
    <lineage>
        <taxon>Bacteria</taxon>
        <taxon>Pseudomonadati</taxon>
        <taxon>Pseudomonadota</taxon>
        <taxon>Alphaproteobacteria</taxon>
        <taxon>Hyphomicrobiales</taxon>
        <taxon>Phyllobacteriaceae</taxon>
        <taxon>Mesorhizobium</taxon>
    </lineage>
</organism>
<feature type="domain" description="Integrase catalytic" evidence="1">
    <location>
        <begin position="127"/>
        <end position="296"/>
    </location>
</feature>
<dbReference type="InterPro" id="IPR012337">
    <property type="entry name" value="RNaseH-like_sf"/>
</dbReference>
<dbReference type="Pfam" id="PF13683">
    <property type="entry name" value="rve_3"/>
    <property type="match status" value="1"/>
</dbReference>
<dbReference type="PANTHER" id="PTHR45947:SF3">
    <property type="entry name" value="SULFOQUINOVOSYL TRANSFERASE SQD2"/>
    <property type="match status" value="1"/>
</dbReference>
<dbReference type="InterPro" id="IPR001296">
    <property type="entry name" value="Glyco_trans_1"/>
</dbReference>
<evidence type="ECO:0000259" key="1">
    <source>
        <dbReference type="PROSITE" id="PS50994"/>
    </source>
</evidence>
<sequence>MGQVLHRRATTTEAVRRAIQHSQESLRALAKRYGIDQKTVRKWRNRISTADLPTGPKKPRSTVLSLEEEAVIVAFRKHTLLALDDCLYALQPSIPHLTRSSLHRCLQRHGISRLPQVDADKPARKKFNAYPLGYFHIDLAEVQTAEGKLRLFLAIDRTSKFAYAELHPTAGKMAVAQFLRNLIATVPYAIHTILTDNGIQFANRTCDRHALQHIFDGICDEHGIEHRLTKINHPWTNGQVERMNRTIKDATVKRFHYDDHEQLRRHLADFILAYNFARRLKTLKGLTPHEFICKIWAKEPERFRLDPTHQMPGLNNYVAQDAPVLQRLVLSLAAGYCDLCEHIIAPTRSIADLLRHHDVTKPITIIPTGIDLARFAEGDRLRLRSRLRLAETDFIVGHVGRLAPEKNLTYLTEAVCLFLSQNERAHFVAAGDGASASEMRRMLDEAGLQGRCHLLGVVEGAELADVYAAMDVFAFSSRSETQGLVLVEAMATGVPVVGLNEPGVREVVRNAKNGYLLSADASPGQFSKALARVRAITAPGRAALQEEARQTAASIHDPRPRSRPSISIRRLSQAMPVPELPALVLLRRRSKVSSRNGESSPTLPMPSRTRWRRAVIPKSDGCGTLCLRLNYCDPS</sequence>
<accession>A0ABY5QU05</accession>
<dbReference type="InterPro" id="IPR001584">
    <property type="entry name" value="Integrase_cat-core"/>
</dbReference>
<name>A0ABY5QU05_9HYPH</name>
<dbReference type="InterPro" id="IPR028098">
    <property type="entry name" value="Glyco_trans_4-like_N"/>
</dbReference>
<dbReference type="SUPFAM" id="SSF53098">
    <property type="entry name" value="Ribonuclease H-like"/>
    <property type="match status" value="1"/>
</dbReference>
<dbReference type="Proteomes" id="UP001058098">
    <property type="component" value="Chromosome"/>
</dbReference>
<protein>
    <submittedName>
        <fullName evidence="2">IS481 family transposase</fullName>
    </submittedName>
</protein>
<evidence type="ECO:0000313" key="2">
    <source>
        <dbReference type="EMBL" id="UVC14533.1"/>
    </source>
</evidence>
<dbReference type="InterPro" id="IPR009057">
    <property type="entry name" value="Homeodomain-like_sf"/>
</dbReference>
<dbReference type="Pfam" id="PF13439">
    <property type="entry name" value="Glyco_transf_4"/>
    <property type="match status" value="1"/>
</dbReference>